<feature type="domain" description="RRM" evidence="2">
    <location>
        <begin position="1"/>
        <end position="78"/>
    </location>
</feature>
<reference evidence="3 5" key="1">
    <citation type="journal article" date="2011" name="Nature">
        <title>The Medicago genome provides insight into the evolution of rhizobial symbioses.</title>
        <authorList>
            <person name="Young N.D."/>
            <person name="Debelle F."/>
            <person name="Oldroyd G.E."/>
            <person name="Geurts R."/>
            <person name="Cannon S.B."/>
            <person name="Udvardi M.K."/>
            <person name="Benedito V.A."/>
            <person name="Mayer K.F."/>
            <person name="Gouzy J."/>
            <person name="Schoof H."/>
            <person name="Van de Peer Y."/>
            <person name="Proost S."/>
            <person name="Cook D.R."/>
            <person name="Meyers B.C."/>
            <person name="Spannagl M."/>
            <person name="Cheung F."/>
            <person name="De Mita S."/>
            <person name="Krishnakumar V."/>
            <person name="Gundlach H."/>
            <person name="Zhou S."/>
            <person name="Mudge J."/>
            <person name="Bharti A.K."/>
            <person name="Murray J.D."/>
            <person name="Naoumkina M.A."/>
            <person name="Rosen B."/>
            <person name="Silverstein K.A."/>
            <person name="Tang H."/>
            <person name="Rombauts S."/>
            <person name="Zhao P.X."/>
            <person name="Zhou P."/>
            <person name="Barbe V."/>
            <person name="Bardou P."/>
            <person name="Bechner M."/>
            <person name="Bellec A."/>
            <person name="Berger A."/>
            <person name="Berges H."/>
            <person name="Bidwell S."/>
            <person name="Bisseling T."/>
            <person name="Choisne N."/>
            <person name="Couloux A."/>
            <person name="Denny R."/>
            <person name="Deshpande S."/>
            <person name="Dai X."/>
            <person name="Doyle J.J."/>
            <person name="Dudez A.M."/>
            <person name="Farmer A.D."/>
            <person name="Fouteau S."/>
            <person name="Franken C."/>
            <person name="Gibelin C."/>
            <person name="Gish J."/>
            <person name="Goldstein S."/>
            <person name="Gonzalez A.J."/>
            <person name="Green P.J."/>
            <person name="Hallab A."/>
            <person name="Hartog M."/>
            <person name="Hua A."/>
            <person name="Humphray S.J."/>
            <person name="Jeong D.H."/>
            <person name="Jing Y."/>
            <person name="Jocker A."/>
            <person name="Kenton S.M."/>
            <person name="Kim D.J."/>
            <person name="Klee K."/>
            <person name="Lai H."/>
            <person name="Lang C."/>
            <person name="Lin S."/>
            <person name="Macmil S.L."/>
            <person name="Magdelenat G."/>
            <person name="Matthews L."/>
            <person name="McCorrison J."/>
            <person name="Monaghan E.L."/>
            <person name="Mun J.H."/>
            <person name="Najar F.Z."/>
            <person name="Nicholson C."/>
            <person name="Noirot C."/>
            <person name="O'Bleness M."/>
            <person name="Paule C.R."/>
            <person name="Poulain J."/>
            <person name="Prion F."/>
            <person name="Qin B."/>
            <person name="Qu C."/>
            <person name="Retzel E.F."/>
            <person name="Riddle C."/>
            <person name="Sallet E."/>
            <person name="Samain S."/>
            <person name="Samson N."/>
            <person name="Sanders I."/>
            <person name="Saurat O."/>
            <person name="Scarpelli C."/>
            <person name="Schiex T."/>
            <person name="Segurens B."/>
            <person name="Severin A.J."/>
            <person name="Sherrier D.J."/>
            <person name="Shi R."/>
            <person name="Sims S."/>
            <person name="Singer S.R."/>
            <person name="Sinharoy S."/>
            <person name="Sterck L."/>
            <person name="Viollet A."/>
            <person name="Wang B.B."/>
            <person name="Wang K."/>
            <person name="Wang M."/>
            <person name="Wang X."/>
            <person name="Warfsmann J."/>
            <person name="Weissenbach J."/>
            <person name="White D.D."/>
            <person name="White J.D."/>
            <person name="Wiley G.B."/>
            <person name="Wincker P."/>
            <person name="Xing Y."/>
            <person name="Yang L."/>
            <person name="Yao Z."/>
            <person name="Ying F."/>
            <person name="Zhai J."/>
            <person name="Zhou L."/>
            <person name="Zuber A."/>
            <person name="Denarie J."/>
            <person name="Dixon R.A."/>
            <person name="May G.D."/>
            <person name="Schwartz D.C."/>
            <person name="Rogers J."/>
            <person name="Quetier F."/>
            <person name="Town C.D."/>
            <person name="Roe B.A."/>
        </authorList>
    </citation>
    <scope>NUCLEOTIDE SEQUENCE [LARGE SCALE GENOMIC DNA]</scope>
    <source>
        <strain evidence="3">A17</strain>
        <strain evidence="4 5">cv. Jemalong A17</strain>
    </source>
</reference>
<dbReference type="Gene3D" id="3.30.70.330">
    <property type="match status" value="1"/>
</dbReference>
<evidence type="ECO:0000256" key="1">
    <source>
        <dbReference type="PROSITE-ProRule" id="PRU00176"/>
    </source>
</evidence>
<evidence type="ECO:0000313" key="4">
    <source>
        <dbReference type="EnsemblPlants" id="AES96809"/>
    </source>
</evidence>
<evidence type="ECO:0000259" key="2">
    <source>
        <dbReference type="PROSITE" id="PS50102"/>
    </source>
</evidence>
<dbReference type="InterPro" id="IPR000504">
    <property type="entry name" value="RRM_dom"/>
</dbReference>
<dbReference type="InterPro" id="IPR012677">
    <property type="entry name" value="Nucleotide-bd_a/b_plait_sf"/>
</dbReference>
<protein>
    <recommendedName>
        <fullName evidence="2">RRM domain-containing protein</fullName>
    </recommendedName>
</protein>
<name>G7KGP3_MEDTR</name>
<reference evidence="4" key="3">
    <citation type="submission" date="2015-04" db="UniProtKB">
        <authorList>
            <consortium name="EnsemblPlants"/>
        </authorList>
    </citation>
    <scope>IDENTIFICATION</scope>
    <source>
        <strain evidence="4">cv. Jemalong A17</strain>
    </source>
</reference>
<dbReference type="PaxDb" id="3880-AES96809"/>
<dbReference type="SUPFAM" id="SSF54928">
    <property type="entry name" value="RNA-binding domain, RBD"/>
    <property type="match status" value="1"/>
</dbReference>
<gene>
    <name evidence="3" type="ordered locus">MTR_5g041720</name>
</gene>
<dbReference type="Proteomes" id="UP000002051">
    <property type="component" value="Chromosome 5"/>
</dbReference>
<keyword evidence="1" id="KW-0694">RNA-binding</keyword>
<dbReference type="InterPro" id="IPR035979">
    <property type="entry name" value="RBD_domain_sf"/>
</dbReference>
<dbReference type="GO" id="GO:0003729">
    <property type="term" value="F:mRNA binding"/>
    <property type="evidence" value="ECO:0000318"/>
    <property type="project" value="GO_Central"/>
</dbReference>
<dbReference type="GO" id="GO:0000381">
    <property type="term" value="P:regulation of alternative mRNA splicing, via spliceosome"/>
    <property type="evidence" value="ECO:0000318"/>
    <property type="project" value="GO_Central"/>
</dbReference>
<dbReference type="HOGENOM" id="CLU_1002453_0_0_1"/>
<keyword evidence="5" id="KW-1185">Reference proteome</keyword>
<dbReference type="EMBL" id="CM001221">
    <property type="protein sequence ID" value="AES96809.1"/>
    <property type="molecule type" value="Genomic_DNA"/>
</dbReference>
<dbReference type="AlphaFoldDB" id="G7KGP3"/>
<reference evidence="3 5" key="2">
    <citation type="journal article" date="2014" name="BMC Genomics">
        <title>An improved genome release (version Mt4.0) for the model legume Medicago truncatula.</title>
        <authorList>
            <person name="Tang H."/>
            <person name="Krishnakumar V."/>
            <person name="Bidwell S."/>
            <person name="Rosen B."/>
            <person name="Chan A."/>
            <person name="Zhou S."/>
            <person name="Gentzbittel L."/>
            <person name="Childs K.L."/>
            <person name="Yandell M."/>
            <person name="Gundlach H."/>
            <person name="Mayer K.F."/>
            <person name="Schwartz D.C."/>
            <person name="Town C.D."/>
        </authorList>
    </citation>
    <scope>GENOME REANNOTATION</scope>
    <source>
        <strain evidence="4 5">cv. Jemalong A17</strain>
    </source>
</reference>
<organism evidence="3 5">
    <name type="scientific">Medicago truncatula</name>
    <name type="common">Barrel medic</name>
    <name type="synonym">Medicago tribuloides</name>
    <dbReference type="NCBI Taxonomy" id="3880"/>
    <lineage>
        <taxon>Eukaryota</taxon>
        <taxon>Viridiplantae</taxon>
        <taxon>Streptophyta</taxon>
        <taxon>Embryophyta</taxon>
        <taxon>Tracheophyta</taxon>
        <taxon>Spermatophyta</taxon>
        <taxon>Magnoliopsida</taxon>
        <taxon>eudicotyledons</taxon>
        <taxon>Gunneridae</taxon>
        <taxon>Pentapetalae</taxon>
        <taxon>rosids</taxon>
        <taxon>fabids</taxon>
        <taxon>Fabales</taxon>
        <taxon>Fabaceae</taxon>
        <taxon>Papilionoideae</taxon>
        <taxon>50 kb inversion clade</taxon>
        <taxon>NPAAA clade</taxon>
        <taxon>Hologalegina</taxon>
        <taxon>IRL clade</taxon>
        <taxon>Trifolieae</taxon>
        <taxon>Medicago</taxon>
    </lineage>
</organism>
<dbReference type="PROSITE" id="PS50102">
    <property type="entry name" value="RRM"/>
    <property type="match status" value="1"/>
</dbReference>
<dbReference type="CDD" id="cd00590">
    <property type="entry name" value="RRM_SF"/>
    <property type="match status" value="1"/>
</dbReference>
<dbReference type="EnsemblPlants" id="AES96809">
    <property type="protein sequence ID" value="AES96809"/>
    <property type="gene ID" value="MTR_5g041720"/>
</dbReference>
<evidence type="ECO:0000313" key="5">
    <source>
        <dbReference type="Proteomes" id="UP000002051"/>
    </source>
</evidence>
<evidence type="ECO:0000313" key="3">
    <source>
        <dbReference type="EMBL" id="AES96809.1"/>
    </source>
</evidence>
<sequence>MPFFFTNIPDDCYVSDLWKVFMRFGKVGQMFVLGKLDRWGRLFGLVKFKEVSNEEEVEKRLEEVWMGDAGLKVNKARFGKEDNTSQEESRRKAVAGRSVAGVLKALSYKGVLTKEHDQDLVVELRKENLWTLKAFLRGFEMASGLKVNFYKSCLMEINVAEEFMDMVCPWEETWDPLFDQFSKKVFSWDNKYLSFGVRDVRLVNLSILAKWRWRLLHRESALWKEVLVEKYGHKVCDLLDGGWVGGGCWPRNASRWSKDFVTLARGEDEDWFNEEVDR</sequence>
<dbReference type="GO" id="GO:0016607">
    <property type="term" value="C:nuclear speck"/>
    <property type="evidence" value="ECO:0000318"/>
    <property type="project" value="GO_Central"/>
</dbReference>
<accession>G7KGP3</accession>
<proteinExistence type="predicted"/>